<dbReference type="AlphaFoldDB" id="A0A182QHM1"/>
<evidence type="ECO:0008006" key="4">
    <source>
        <dbReference type="Google" id="ProtNLM"/>
    </source>
</evidence>
<reference evidence="3" key="1">
    <citation type="submission" date="2014-01" db="EMBL/GenBank/DDBJ databases">
        <title>The Genome Sequence of Anopheles farauti FAR1 (V2).</title>
        <authorList>
            <consortium name="The Broad Institute Genomics Platform"/>
            <person name="Neafsey D.E."/>
            <person name="Besansky N."/>
            <person name="Howell P."/>
            <person name="Walton C."/>
            <person name="Young S.K."/>
            <person name="Zeng Q."/>
            <person name="Gargeya S."/>
            <person name="Fitzgerald M."/>
            <person name="Haas B."/>
            <person name="Abouelleil A."/>
            <person name="Allen A.W."/>
            <person name="Alvarado L."/>
            <person name="Arachchi H.M."/>
            <person name="Berlin A.M."/>
            <person name="Chapman S.B."/>
            <person name="Gainer-Dewar J."/>
            <person name="Goldberg J."/>
            <person name="Griggs A."/>
            <person name="Gujja S."/>
            <person name="Hansen M."/>
            <person name="Howarth C."/>
            <person name="Imamovic A."/>
            <person name="Ireland A."/>
            <person name="Larimer J."/>
            <person name="McCowan C."/>
            <person name="Murphy C."/>
            <person name="Pearson M."/>
            <person name="Poon T.W."/>
            <person name="Priest M."/>
            <person name="Roberts A."/>
            <person name="Saif S."/>
            <person name="Shea T."/>
            <person name="Sisk P."/>
            <person name="Sykes S."/>
            <person name="Wortman J."/>
            <person name="Nusbaum C."/>
            <person name="Birren B."/>
        </authorList>
    </citation>
    <scope>NUCLEOTIDE SEQUENCE [LARGE SCALE GENOMIC DNA]</scope>
    <source>
        <strain evidence="3">FAR1</strain>
    </source>
</reference>
<keyword evidence="3" id="KW-1185">Reference proteome</keyword>
<evidence type="ECO:0000313" key="2">
    <source>
        <dbReference type="EnsemblMetazoa" id="AFAF010345-PA"/>
    </source>
</evidence>
<accession>A0A182QHM1</accession>
<evidence type="ECO:0000313" key="3">
    <source>
        <dbReference type="Proteomes" id="UP000075886"/>
    </source>
</evidence>
<reference evidence="2" key="2">
    <citation type="submission" date="2020-05" db="UniProtKB">
        <authorList>
            <consortium name="EnsemblMetazoa"/>
        </authorList>
    </citation>
    <scope>IDENTIFICATION</scope>
    <source>
        <strain evidence="2">FAR1</strain>
    </source>
</reference>
<proteinExistence type="predicted"/>
<feature type="region of interest" description="Disordered" evidence="1">
    <location>
        <begin position="75"/>
        <end position="108"/>
    </location>
</feature>
<sequence length="188" mass="20692">MYTINKETLELAKQEIVLGEHPVASGRFVKSKLTNRLVWHGSDTRDPVRDLEGALGISFNTIEMRCQPLIVTGSTMSPTSVSSSMESPSGSEQSVQSMLSGGSPEQDMANRQQMWKHLVAAADTNGEDCEFCAVDPAGSPFYPKHRMHSPDGTLICPVLLESETLKFNEKQQVRAASKGSRSMKQYKK</sequence>
<evidence type="ECO:0000256" key="1">
    <source>
        <dbReference type="SAM" id="MobiDB-lite"/>
    </source>
</evidence>
<dbReference type="EMBL" id="AXCN02000285">
    <property type="status" value="NOT_ANNOTATED_CDS"/>
    <property type="molecule type" value="Genomic_DNA"/>
</dbReference>
<name>A0A182QHM1_9DIPT</name>
<dbReference type="VEuPathDB" id="VectorBase:AFAF010345"/>
<feature type="compositionally biased region" description="Low complexity" evidence="1">
    <location>
        <begin position="75"/>
        <end position="95"/>
    </location>
</feature>
<dbReference type="EnsemblMetazoa" id="AFAF010345-RA">
    <property type="protein sequence ID" value="AFAF010345-PA"/>
    <property type="gene ID" value="AFAF010345"/>
</dbReference>
<organism evidence="2 3">
    <name type="scientific">Anopheles farauti</name>
    <dbReference type="NCBI Taxonomy" id="69004"/>
    <lineage>
        <taxon>Eukaryota</taxon>
        <taxon>Metazoa</taxon>
        <taxon>Ecdysozoa</taxon>
        <taxon>Arthropoda</taxon>
        <taxon>Hexapoda</taxon>
        <taxon>Insecta</taxon>
        <taxon>Pterygota</taxon>
        <taxon>Neoptera</taxon>
        <taxon>Endopterygota</taxon>
        <taxon>Diptera</taxon>
        <taxon>Nematocera</taxon>
        <taxon>Culicoidea</taxon>
        <taxon>Culicidae</taxon>
        <taxon>Anophelinae</taxon>
        <taxon>Anopheles</taxon>
    </lineage>
</organism>
<dbReference type="Proteomes" id="UP000075886">
    <property type="component" value="Unassembled WGS sequence"/>
</dbReference>
<protein>
    <recommendedName>
        <fullName evidence="4">Nanos-type domain-containing protein</fullName>
    </recommendedName>
</protein>